<feature type="transmembrane region" description="Helical" evidence="6">
    <location>
        <begin position="228"/>
        <end position="247"/>
    </location>
</feature>
<feature type="transmembrane region" description="Helical" evidence="6">
    <location>
        <begin position="780"/>
        <end position="798"/>
    </location>
</feature>
<dbReference type="SUPFAM" id="SSF82866">
    <property type="entry name" value="Multidrug efflux transporter AcrB transmembrane domain"/>
    <property type="match status" value="2"/>
</dbReference>
<dbReference type="Proteomes" id="UP000518887">
    <property type="component" value="Unassembled WGS sequence"/>
</dbReference>
<dbReference type="EMBL" id="JACHFQ010000003">
    <property type="protein sequence ID" value="MBB5225682.1"/>
    <property type="molecule type" value="Genomic_DNA"/>
</dbReference>
<feature type="transmembrane region" description="Helical" evidence="6">
    <location>
        <begin position="920"/>
        <end position="941"/>
    </location>
</feature>
<keyword evidence="9" id="KW-1185">Reference proteome</keyword>
<evidence type="ECO:0000256" key="2">
    <source>
        <dbReference type="ARBA" id="ARBA00022475"/>
    </source>
</evidence>
<feature type="transmembrane region" description="Helical" evidence="6">
    <location>
        <begin position="805"/>
        <end position="827"/>
    </location>
</feature>
<dbReference type="Pfam" id="PF03176">
    <property type="entry name" value="MMPL"/>
    <property type="match status" value="3"/>
</dbReference>
<evidence type="ECO:0000313" key="9">
    <source>
        <dbReference type="Proteomes" id="UP000518887"/>
    </source>
</evidence>
<feature type="transmembrane region" description="Helical" evidence="6">
    <location>
        <begin position="254"/>
        <end position="274"/>
    </location>
</feature>
<keyword evidence="5 6" id="KW-0472">Membrane</keyword>
<sequence>MIKRMLKCSWLVIAICAAITVFFGWQLKNIKIENTSRTFMPKDDESYQFMLKTEKDFGSMLALGILLETRGDSILSPEYIGIIQKITDRITEIEFVESVDSLTNIDYIFGEVSEDGEGTLRANSLLGEDGEYTGSQEDMRMIKRKIIDWEEMYNRVVVNDSFTAAQLVVSLTASDETGEELSSAVQNSILAAIQKVCDEELEGSSLAVRYYGDPVMSHDARDFLISDLVKLIPFVAIIVLLSLYFSFHTWSGTLLPLVTVLVSTVWSVGILSFLKLPFTIIGSMIPVCLIACGSAYGIHVMTHYYIGLDRIQGEVTKENHAGAIEFALKDVWIAVLLASITTIAGFISNVSSPLRPLRSFSVFAASGVAFSLILSITLIPAILYITPLKTVGKHWKNKNHLTAKIKMRLEKELLRRGGKSATEAQGHTLYSIYHFFAGTRPRLIVFMMMIVLLSVVGLKKLLVDTAMVNYFPETSKFRQDLAYVDDRLAGTNSMFLVVQGNEFTEEELLAYEQSSSSGSDSASSDFDFGGSDFDFGEGSASAASDFDFGGASDSSGGDFDFGESAETEKPKKYHSLTNPEILKAVDDMQNYLELHHSDEIGKIISFTTFIKRMNQVMHVPVGNEAGTYAAALNKNVSMQELLSMLSDAYAAAGGEGSNANEVVYELEKRLNYAGLGYYEIPYDVSKYPVASREELSDLVTQYLYLLSSDKITNFADDMTNPKAIRIQIQLKSHSTVETGKLIDEIDDYVKKYFPKGYTVTPTGAATLENTMSHLVINSQMVSIAFSLVMVFIIIALSFKSGWAGLIGAIPLGLVILLNFMVMGFAGIRLDLCTSIVSSIAIGVGIDYTIHFMETYRTERQRIYKVELELNAERVKELSGDGTVPLSDEKAALLIKKMSGGMAADLEEVARRTFNTSGKGIVTNALAVGLGFFVLILSRFIILRYIGILVAVVMFTSSMLSMTIIPGLLNAFDPKFMWSKEEKEAYKAKIAEKSE</sequence>
<evidence type="ECO:0000256" key="1">
    <source>
        <dbReference type="ARBA" id="ARBA00004651"/>
    </source>
</evidence>
<dbReference type="PANTHER" id="PTHR33406:SF13">
    <property type="entry name" value="MEMBRANE PROTEIN YDFJ"/>
    <property type="match status" value="1"/>
</dbReference>
<evidence type="ECO:0000256" key="4">
    <source>
        <dbReference type="ARBA" id="ARBA00022989"/>
    </source>
</evidence>
<feature type="transmembrane region" description="Helical" evidence="6">
    <location>
        <begin position="360"/>
        <end position="386"/>
    </location>
</feature>
<organism evidence="8 9">
    <name type="scientific">Treponema ruminis</name>
    <dbReference type="NCBI Taxonomy" id="744515"/>
    <lineage>
        <taxon>Bacteria</taxon>
        <taxon>Pseudomonadati</taxon>
        <taxon>Spirochaetota</taxon>
        <taxon>Spirochaetia</taxon>
        <taxon>Spirochaetales</taxon>
        <taxon>Treponemataceae</taxon>
        <taxon>Treponema</taxon>
    </lineage>
</organism>
<feature type="domain" description="SSD" evidence="7">
    <location>
        <begin position="257"/>
        <end position="385"/>
    </location>
</feature>
<keyword evidence="2" id="KW-1003">Cell membrane</keyword>
<dbReference type="GO" id="GO:0005886">
    <property type="term" value="C:plasma membrane"/>
    <property type="evidence" value="ECO:0007669"/>
    <property type="project" value="UniProtKB-SubCell"/>
</dbReference>
<dbReference type="GO" id="GO:0022857">
    <property type="term" value="F:transmembrane transporter activity"/>
    <property type="evidence" value="ECO:0007669"/>
    <property type="project" value="InterPro"/>
</dbReference>
<evidence type="ECO:0000259" key="7">
    <source>
        <dbReference type="PROSITE" id="PS50156"/>
    </source>
</evidence>
<feature type="transmembrane region" description="Helical" evidence="6">
    <location>
        <begin position="327"/>
        <end position="348"/>
    </location>
</feature>
<keyword evidence="4 6" id="KW-1133">Transmembrane helix</keyword>
<comment type="caution">
    <text evidence="8">The sequence shown here is derived from an EMBL/GenBank/DDBJ whole genome shotgun (WGS) entry which is preliminary data.</text>
</comment>
<dbReference type="Gene3D" id="1.20.1640.10">
    <property type="entry name" value="Multidrug efflux transporter AcrB transmembrane domain"/>
    <property type="match status" value="2"/>
</dbReference>
<dbReference type="InterPro" id="IPR050545">
    <property type="entry name" value="Mycobact_MmpL"/>
</dbReference>
<dbReference type="RefSeq" id="WP_184658208.1">
    <property type="nucleotide sequence ID" value="NZ_CP031518.1"/>
</dbReference>
<comment type="subcellular location">
    <subcellularLocation>
        <location evidence="1">Cell membrane</location>
        <topology evidence="1">Multi-pass membrane protein</topology>
    </subcellularLocation>
</comment>
<keyword evidence="3 6" id="KW-0812">Transmembrane</keyword>
<accession>A0A7W8G878</accession>
<dbReference type="InterPro" id="IPR001036">
    <property type="entry name" value="Acrflvin-R"/>
</dbReference>
<feature type="transmembrane region" description="Helical" evidence="6">
    <location>
        <begin position="280"/>
        <end position="306"/>
    </location>
</feature>
<name>A0A7W8G878_9SPIR</name>
<dbReference type="InterPro" id="IPR000731">
    <property type="entry name" value="SSD"/>
</dbReference>
<dbReference type="PANTHER" id="PTHR33406">
    <property type="entry name" value="MEMBRANE PROTEIN MJ1562-RELATED"/>
    <property type="match status" value="1"/>
</dbReference>
<reference evidence="8 9" key="1">
    <citation type="submission" date="2020-08" db="EMBL/GenBank/DDBJ databases">
        <title>Genomic Encyclopedia of Type Strains, Phase IV (KMG-IV): sequencing the most valuable type-strain genomes for metagenomic binning, comparative biology and taxonomic classification.</title>
        <authorList>
            <person name="Goeker M."/>
        </authorList>
    </citation>
    <scope>NUCLEOTIDE SEQUENCE [LARGE SCALE GENOMIC DNA]</scope>
    <source>
        <strain evidence="8 9">DSM 103462</strain>
    </source>
</reference>
<evidence type="ECO:0000256" key="3">
    <source>
        <dbReference type="ARBA" id="ARBA00022692"/>
    </source>
</evidence>
<feature type="transmembrane region" description="Helical" evidence="6">
    <location>
        <begin position="947"/>
        <end position="971"/>
    </location>
</feature>
<dbReference type="InterPro" id="IPR004869">
    <property type="entry name" value="MMPL_dom"/>
</dbReference>
<evidence type="ECO:0000313" key="8">
    <source>
        <dbReference type="EMBL" id="MBB5225682.1"/>
    </source>
</evidence>
<dbReference type="PRINTS" id="PR00702">
    <property type="entry name" value="ACRIFLAVINRP"/>
</dbReference>
<evidence type="ECO:0000256" key="6">
    <source>
        <dbReference type="SAM" id="Phobius"/>
    </source>
</evidence>
<dbReference type="PROSITE" id="PS50156">
    <property type="entry name" value="SSD"/>
    <property type="match status" value="1"/>
</dbReference>
<gene>
    <name evidence="8" type="ORF">HNP76_001039</name>
</gene>
<protein>
    <recommendedName>
        <fullName evidence="7">SSD domain-containing protein</fullName>
    </recommendedName>
</protein>
<feature type="transmembrane region" description="Helical" evidence="6">
    <location>
        <begin position="443"/>
        <end position="462"/>
    </location>
</feature>
<evidence type="ECO:0000256" key="5">
    <source>
        <dbReference type="ARBA" id="ARBA00023136"/>
    </source>
</evidence>
<proteinExistence type="predicted"/>
<dbReference type="AlphaFoldDB" id="A0A7W8G878"/>